<keyword evidence="2" id="KW-1185">Reference proteome</keyword>
<proteinExistence type="predicted"/>
<dbReference type="EMBL" id="CP043494">
    <property type="protein sequence ID" value="WNG44874.1"/>
    <property type="molecule type" value="Genomic_DNA"/>
</dbReference>
<dbReference type="RefSeq" id="WP_395818560.1">
    <property type="nucleotide sequence ID" value="NZ_CP043494.1"/>
</dbReference>
<protein>
    <submittedName>
        <fullName evidence="1">Uncharacterized protein</fullName>
    </submittedName>
</protein>
<organism evidence="1 2">
    <name type="scientific">Archangium minus</name>
    <dbReference type="NCBI Taxonomy" id="83450"/>
    <lineage>
        <taxon>Bacteria</taxon>
        <taxon>Pseudomonadati</taxon>
        <taxon>Myxococcota</taxon>
        <taxon>Myxococcia</taxon>
        <taxon>Myxococcales</taxon>
        <taxon>Cystobacterineae</taxon>
        <taxon>Archangiaceae</taxon>
        <taxon>Archangium</taxon>
    </lineage>
</organism>
<reference evidence="1 2" key="1">
    <citation type="submission" date="2019-08" db="EMBL/GenBank/DDBJ databases">
        <title>Archangium and Cystobacter genomes.</title>
        <authorList>
            <person name="Chen I.-C.K."/>
            <person name="Wielgoss S."/>
        </authorList>
    </citation>
    <scope>NUCLEOTIDE SEQUENCE [LARGE SCALE GENOMIC DNA]</scope>
    <source>
        <strain evidence="1 2">Cbm 6</strain>
    </source>
</reference>
<sequence>MGEVFETPIRELVEGGLERVGQYVETNGTHLIFCWLALIFLKTHLKDWRLPLHRDRRSGDLRKIGSAYGPVSLQHIHVLARSFFTESIIEKGAMGSLLILPAERADEMFRPFDFADFYGPNSILLRLDDVCFVAVLDDGCGVNNFYLEHIQRVSAPLLPVQLREVLGEMSCIAANLKERPTFHSRFEGSRHIIGAQTPARPELRNPLVECLTINST</sequence>
<dbReference type="Proteomes" id="UP001611383">
    <property type="component" value="Chromosome"/>
</dbReference>
<evidence type="ECO:0000313" key="2">
    <source>
        <dbReference type="Proteomes" id="UP001611383"/>
    </source>
</evidence>
<accession>A0ABY9WM68</accession>
<gene>
    <name evidence="1" type="ORF">F0U60_12805</name>
</gene>
<name>A0ABY9WM68_9BACT</name>
<evidence type="ECO:0000313" key="1">
    <source>
        <dbReference type="EMBL" id="WNG44874.1"/>
    </source>
</evidence>